<sequence>MSGAFIYGTPNFVDSEPEFSEPEEIEHDQIIFTKNPKIERDSQMTDSNSNFQEEEDMELIDLKEETVDPEEAPVVIKQAEDDMLIP</sequence>
<gene>
    <name evidence="2" type="ORF">OKIOD_LOCUS1704</name>
</gene>
<evidence type="ECO:0000313" key="2">
    <source>
        <dbReference type="EMBL" id="CAG5082516.1"/>
    </source>
</evidence>
<organism evidence="2 3">
    <name type="scientific">Oikopleura dioica</name>
    <name type="common">Tunicate</name>
    <dbReference type="NCBI Taxonomy" id="34765"/>
    <lineage>
        <taxon>Eukaryota</taxon>
        <taxon>Metazoa</taxon>
        <taxon>Chordata</taxon>
        <taxon>Tunicata</taxon>
        <taxon>Appendicularia</taxon>
        <taxon>Copelata</taxon>
        <taxon>Oikopleuridae</taxon>
        <taxon>Oikopleura</taxon>
    </lineage>
</organism>
<reference evidence="2 3" key="1">
    <citation type="submission" date="2021-04" db="EMBL/GenBank/DDBJ databases">
        <authorList>
            <person name="Bliznina A."/>
        </authorList>
    </citation>
    <scope>NUCLEOTIDE SEQUENCE [LARGE SCALE GENOMIC DNA]</scope>
</reference>
<feature type="region of interest" description="Disordered" evidence="1">
    <location>
        <begin position="1"/>
        <end position="24"/>
    </location>
</feature>
<keyword evidence="3" id="KW-1185">Reference proteome</keyword>
<feature type="compositionally biased region" description="Acidic residues" evidence="1">
    <location>
        <begin position="15"/>
        <end position="24"/>
    </location>
</feature>
<accession>A0ABN7RTE1</accession>
<protein>
    <submittedName>
        <fullName evidence="2">Oidioi.mRNA.OKI2018_I69.PAR.g10146.t1.cds</fullName>
    </submittedName>
</protein>
<evidence type="ECO:0000313" key="3">
    <source>
        <dbReference type="Proteomes" id="UP001158576"/>
    </source>
</evidence>
<evidence type="ECO:0000256" key="1">
    <source>
        <dbReference type="SAM" id="MobiDB-lite"/>
    </source>
</evidence>
<name>A0ABN7RTE1_OIKDI</name>
<proteinExistence type="predicted"/>
<dbReference type="EMBL" id="OU015568">
    <property type="protein sequence ID" value="CAG5082516.1"/>
    <property type="molecule type" value="Genomic_DNA"/>
</dbReference>
<dbReference type="Proteomes" id="UP001158576">
    <property type="component" value="Chromosome PAR"/>
</dbReference>